<accession>A0A9W6RQ78</accession>
<dbReference type="InterPro" id="IPR000794">
    <property type="entry name" value="Beta-ketoacyl_synthase"/>
</dbReference>
<keyword evidence="10 14" id="KW-0012">Acyltransferase</keyword>
<dbReference type="RefSeq" id="WP_285628190.1">
    <property type="nucleotide sequence ID" value="NZ_BSTJ01000008.1"/>
</dbReference>
<evidence type="ECO:0000256" key="13">
    <source>
        <dbReference type="ARBA" id="ARBA00047659"/>
    </source>
</evidence>
<evidence type="ECO:0000313" key="19">
    <source>
        <dbReference type="Proteomes" id="UP001165135"/>
    </source>
</evidence>
<comment type="catalytic activity">
    <reaction evidence="12 14">
        <text>(9Z)-hexadecenoyl-[ACP] + malonyl-[ACP] + H(+) = 3-oxo-(11Z)-octadecenoyl-[ACP] + holo-[ACP] + CO2</text>
        <dbReference type="Rhea" id="RHEA:55040"/>
        <dbReference type="Rhea" id="RHEA-COMP:9623"/>
        <dbReference type="Rhea" id="RHEA-COMP:9685"/>
        <dbReference type="Rhea" id="RHEA-COMP:10800"/>
        <dbReference type="Rhea" id="RHEA-COMP:14074"/>
        <dbReference type="ChEBI" id="CHEBI:15378"/>
        <dbReference type="ChEBI" id="CHEBI:16526"/>
        <dbReference type="ChEBI" id="CHEBI:64479"/>
        <dbReference type="ChEBI" id="CHEBI:78449"/>
        <dbReference type="ChEBI" id="CHEBI:83989"/>
        <dbReference type="ChEBI" id="CHEBI:138538"/>
        <dbReference type="EC" id="2.3.1.179"/>
    </reaction>
</comment>
<evidence type="ECO:0000256" key="1">
    <source>
        <dbReference type="ARBA" id="ARBA00005194"/>
    </source>
</evidence>
<feature type="domain" description="Ketosynthase family 3 (KS3)" evidence="17">
    <location>
        <begin position="2"/>
        <end position="417"/>
    </location>
</feature>
<dbReference type="Gene3D" id="3.40.47.10">
    <property type="match status" value="1"/>
</dbReference>
<dbReference type="AlphaFoldDB" id="A0A9W6RQ78"/>
<evidence type="ECO:0000256" key="6">
    <source>
        <dbReference type="ARBA" id="ARBA00022679"/>
    </source>
</evidence>
<keyword evidence="9 14" id="KW-0275">Fatty acid biosynthesis</keyword>
<evidence type="ECO:0000256" key="14">
    <source>
        <dbReference type="PIRNR" id="PIRNR000447"/>
    </source>
</evidence>
<dbReference type="EC" id="2.3.1.179" evidence="3 14"/>
<dbReference type="GO" id="GO:0006633">
    <property type="term" value="P:fatty acid biosynthetic process"/>
    <property type="evidence" value="ECO:0007669"/>
    <property type="project" value="UniProtKB-UniRule"/>
</dbReference>
<evidence type="ECO:0000256" key="3">
    <source>
        <dbReference type="ARBA" id="ARBA00012356"/>
    </source>
</evidence>
<keyword evidence="7" id="KW-0276">Fatty acid metabolism</keyword>
<comment type="caution">
    <text evidence="18">The sequence shown here is derived from an EMBL/GenBank/DDBJ whole genome shotgun (WGS) entry which is preliminary data.</text>
</comment>
<evidence type="ECO:0000256" key="9">
    <source>
        <dbReference type="ARBA" id="ARBA00023160"/>
    </source>
</evidence>
<dbReference type="NCBIfam" id="TIGR03150">
    <property type="entry name" value="fabF"/>
    <property type="match status" value="1"/>
</dbReference>
<evidence type="ECO:0000259" key="17">
    <source>
        <dbReference type="PROSITE" id="PS52004"/>
    </source>
</evidence>
<dbReference type="PROSITE" id="PS52004">
    <property type="entry name" value="KS3_2"/>
    <property type="match status" value="1"/>
</dbReference>
<evidence type="ECO:0000313" key="18">
    <source>
        <dbReference type="EMBL" id="GLY77950.1"/>
    </source>
</evidence>
<evidence type="ECO:0000256" key="4">
    <source>
        <dbReference type="ARBA" id="ARBA00014657"/>
    </source>
</evidence>
<reference evidence="18" key="1">
    <citation type="submission" date="2023-03" db="EMBL/GenBank/DDBJ databases">
        <title>Actinoallomurus iriomotensis NBRC 103681.</title>
        <authorList>
            <person name="Ichikawa N."/>
            <person name="Sato H."/>
            <person name="Tonouchi N."/>
        </authorList>
    </citation>
    <scope>NUCLEOTIDE SEQUENCE</scope>
    <source>
        <strain evidence="18">NBRC 103681</strain>
    </source>
</reference>
<dbReference type="Pfam" id="PF00109">
    <property type="entry name" value="ketoacyl-synt"/>
    <property type="match status" value="1"/>
</dbReference>
<evidence type="ECO:0000256" key="16">
    <source>
        <dbReference type="RuleBase" id="RU003694"/>
    </source>
</evidence>
<dbReference type="InterPro" id="IPR014030">
    <property type="entry name" value="Ketoacyl_synth_N"/>
</dbReference>
<comment type="similarity">
    <text evidence="2 14 16">Belongs to the thiolase-like superfamily. Beta-ketoacyl-ACP synthases family.</text>
</comment>
<evidence type="ECO:0000256" key="11">
    <source>
        <dbReference type="ARBA" id="ARBA00024006"/>
    </source>
</evidence>
<dbReference type="SMART" id="SM00825">
    <property type="entry name" value="PKS_KS"/>
    <property type="match status" value="1"/>
</dbReference>
<keyword evidence="8" id="KW-0443">Lipid metabolism</keyword>
<dbReference type="SUPFAM" id="SSF53901">
    <property type="entry name" value="Thiolase-like"/>
    <property type="match status" value="2"/>
</dbReference>
<comment type="catalytic activity">
    <reaction evidence="13 14">
        <text>a fatty acyl-[ACP] + malonyl-[ACP] + H(+) = a 3-oxoacyl-[ACP] + holo-[ACP] + CO2</text>
        <dbReference type="Rhea" id="RHEA:22836"/>
        <dbReference type="Rhea" id="RHEA-COMP:9623"/>
        <dbReference type="Rhea" id="RHEA-COMP:9685"/>
        <dbReference type="Rhea" id="RHEA-COMP:9916"/>
        <dbReference type="Rhea" id="RHEA-COMP:14125"/>
        <dbReference type="ChEBI" id="CHEBI:15378"/>
        <dbReference type="ChEBI" id="CHEBI:16526"/>
        <dbReference type="ChEBI" id="CHEBI:64479"/>
        <dbReference type="ChEBI" id="CHEBI:78449"/>
        <dbReference type="ChEBI" id="CHEBI:78776"/>
        <dbReference type="ChEBI" id="CHEBI:138651"/>
    </reaction>
</comment>
<evidence type="ECO:0000256" key="12">
    <source>
        <dbReference type="ARBA" id="ARBA00047318"/>
    </source>
</evidence>
<evidence type="ECO:0000256" key="2">
    <source>
        <dbReference type="ARBA" id="ARBA00008467"/>
    </source>
</evidence>
<dbReference type="EMBL" id="BSTJ01000008">
    <property type="protein sequence ID" value="GLY77950.1"/>
    <property type="molecule type" value="Genomic_DNA"/>
</dbReference>
<name>A0A9W6RQ78_9ACTN</name>
<dbReference type="PANTHER" id="PTHR11712">
    <property type="entry name" value="POLYKETIDE SYNTHASE-RELATED"/>
    <property type="match status" value="1"/>
</dbReference>
<evidence type="ECO:0000256" key="7">
    <source>
        <dbReference type="ARBA" id="ARBA00022832"/>
    </source>
</evidence>
<sequence>MSTSVVVTGLGATTPLGGDVASTWSALLAGRSGVKPIEADWAKDLPVRIAARIAVEPSEVLPRHRLRRLDRCQQFALIAAHEAWRDAGLAFGDEESAEGFRVDGDRLGAVVSSGIGGIITTLDNYDTLREKGWKRVSPFAVPMLMPNGAAGQVSIEFGARAGAHALASACASSAEAIGYGIDMIRSGRADIVIAGGTEAAIHQLNLAAFASMRAMSTRNDDPEAASRPYDKNRDGFVLGEGSGIVILESEEHARARGARIHGIAAGVGYSADANDIVQNDADGMSKAMKRALTDAGLEPGDIVHINAHGTSTPIGDVGEIKAIKKALGEAAGQIVVTSTKSMTGHLLGGTGAVESIATLLALREGLVPPTINIDDLDDEVDLDIAQGEPRKLPGGPAAALNNSFGFGGHNVCVAFRRHES</sequence>
<dbReference type="FunFam" id="3.40.47.10:FF:000018">
    <property type="entry name" value="3-oxoacyl-[acyl-carrier-protein] synthase 2"/>
    <property type="match status" value="1"/>
</dbReference>
<protein>
    <recommendedName>
        <fullName evidence="4 14">3-oxoacyl-[acyl-carrier-protein] synthase 2</fullName>
        <ecNumber evidence="3 14">2.3.1.179</ecNumber>
    </recommendedName>
</protein>
<keyword evidence="6 14" id="KW-0808">Transferase</keyword>
<dbReference type="PIRSF" id="PIRSF000447">
    <property type="entry name" value="KAS_II"/>
    <property type="match status" value="1"/>
</dbReference>
<comment type="function">
    <text evidence="11 14">Involved in the type II fatty acid elongation cycle. Catalyzes the elongation of a wide range of acyl-ACP by the addition of two carbons from malonyl-ACP to an acyl acceptor. Can efficiently catalyze the conversion of palmitoleoyl-ACP (cis-hexadec-9-enoyl-ACP) to cis-vaccenoyl-ACP (cis-octadec-11-enoyl-ACP), an essential step in the thermal regulation of fatty acid composition.</text>
</comment>
<gene>
    <name evidence="18" type="ORF">Airi01_062170</name>
</gene>
<feature type="active site" description="For beta-ketoacyl synthase activity" evidence="15">
    <location>
        <position position="170"/>
    </location>
</feature>
<keyword evidence="5 14" id="KW-0444">Lipid biosynthesis</keyword>
<dbReference type="InterPro" id="IPR020841">
    <property type="entry name" value="PKS_Beta-ketoAc_synthase_dom"/>
</dbReference>
<dbReference type="CDD" id="cd00834">
    <property type="entry name" value="KAS_I_II"/>
    <property type="match status" value="1"/>
</dbReference>
<evidence type="ECO:0000256" key="10">
    <source>
        <dbReference type="ARBA" id="ARBA00023315"/>
    </source>
</evidence>
<proteinExistence type="inferred from homology"/>
<dbReference type="InterPro" id="IPR016039">
    <property type="entry name" value="Thiolase-like"/>
</dbReference>
<evidence type="ECO:0000256" key="5">
    <source>
        <dbReference type="ARBA" id="ARBA00022516"/>
    </source>
</evidence>
<dbReference type="GO" id="GO:0004315">
    <property type="term" value="F:3-oxoacyl-[acyl-carrier-protein] synthase activity"/>
    <property type="evidence" value="ECO:0007669"/>
    <property type="project" value="UniProtKB-UniRule"/>
</dbReference>
<dbReference type="NCBIfam" id="NF005589">
    <property type="entry name" value="PRK07314.1"/>
    <property type="match status" value="1"/>
</dbReference>
<evidence type="ECO:0000256" key="8">
    <source>
        <dbReference type="ARBA" id="ARBA00023098"/>
    </source>
</evidence>
<comment type="pathway">
    <text evidence="1 14">Lipid metabolism; fatty acid biosynthesis.</text>
</comment>
<organism evidence="18 19">
    <name type="scientific">Actinoallomurus iriomotensis</name>
    <dbReference type="NCBI Taxonomy" id="478107"/>
    <lineage>
        <taxon>Bacteria</taxon>
        <taxon>Bacillati</taxon>
        <taxon>Actinomycetota</taxon>
        <taxon>Actinomycetes</taxon>
        <taxon>Streptosporangiales</taxon>
        <taxon>Thermomonosporaceae</taxon>
        <taxon>Actinoallomurus</taxon>
    </lineage>
</organism>
<dbReference type="GO" id="GO:0005829">
    <property type="term" value="C:cytosol"/>
    <property type="evidence" value="ECO:0007669"/>
    <property type="project" value="TreeGrafter"/>
</dbReference>
<dbReference type="PANTHER" id="PTHR11712:SF336">
    <property type="entry name" value="3-OXOACYL-[ACYL-CARRIER-PROTEIN] SYNTHASE, MITOCHONDRIAL"/>
    <property type="match status" value="1"/>
</dbReference>
<dbReference type="InterPro" id="IPR014031">
    <property type="entry name" value="Ketoacyl_synth_C"/>
</dbReference>
<evidence type="ECO:0000256" key="15">
    <source>
        <dbReference type="PIRSR" id="PIRSR000447-1"/>
    </source>
</evidence>
<dbReference type="InterPro" id="IPR017568">
    <property type="entry name" value="3-oxoacyl-ACP_synth-2"/>
</dbReference>
<dbReference type="Pfam" id="PF02801">
    <property type="entry name" value="Ketoacyl-synt_C"/>
    <property type="match status" value="1"/>
</dbReference>
<dbReference type="Proteomes" id="UP001165135">
    <property type="component" value="Unassembled WGS sequence"/>
</dbReference>